<accession>A0A0K2VIA5</accession>
<sequence length="14" mass="1573">MWLLSSAIISLLIL</sequence>
<evidence type="ECO:0000313" key="1">
    <source>
        <dbReference type="EMBL" id="CDW50184.1"/>
    </source>
</evidence>
<reference evidence="1" key="1">
    <citation type="submission" date="2014-05" db="EMBL/GenBank/DDBJ databases">
        <authorList>
            <person name="Chronopoulou M."/>
        </authorList>
    </citation>
    <scope>NUCLEOTIDE SEQUENCE</scope>
    <source>
        <tissue evidence="1">Whole organism</tissue>
    </source>
</reference>
<name>A0A0K2VIA5_LEPSM</name>
<dbReference type="EMBL" id="HACA01032823">
    <property type="protein sequence ID" value="CDW50184.1"/>
    <property type="molecule type" value="Transcribed_RNA"/>
</dbReference>
<organism evidence="1">
    <name type="scientific">Lepeophtheirus salmonis</name>
    <name type="common">Salmon louse</name>
    <name type="synonym">Caligus salmonis</name>
    <dbReference type="NCBI Taxonomy" id="72036"/>
    <lineage>
        <taxon>Eukaryota</taxon>
        <taxon>Metazoa</taxon>
        <taxon>Ecdysozoa</taxon>
        <taxon>Arthropoda</taxon>
        <taxon>Crustacea</taxon>
        <taxon>Multicrustacea</taxon>
        <taxon>Hexanauplia</taxon>
        <taxon>Copepoda</taxon>
        <taxon>Siphonostomatoida</taxon>
        <taxon>Caligidae</taxon>
        <taxon>Lepeophtheirus</taxon>
    </lineage>
</organism>
<proteinExistence type="predicted"/>
<protein>
    <submittedName>
        <fullName evidence="1">Uncharacterized protein</fullName>
    </submittedName>
</protein>